<organism evidence="2 3">
    <name type="scientific">Megamonas hypermegale</name>
    <dbReference type="NCBI Taxonomy" id="158847"/>
    <lineage>
        <taxon>Bacteria</taxon>
        <taxon>Bacillati</taxon>
        <taxon>Bacillota</taxon>
        <taxon>Negativicutes</taxon>
        <taxon>Selenomonadales</taxon>
        <taxon>Selenomonadaceae</taxon>
        <taxon>Megamonas</taxon>
    </lineage>
</organism>
<proteinExistence type="predicted"/>
<dbReference type="Proteomes" id="UP000215383">
    <property type="component" value="Chromosome 1"/>
</dbReference>
<evidence type="ECO:0008006" key="4">
    <source>
        <dbReference type="Google" id="ProtNLM"/>
    </source>
</evidence>
<evidence type="ECO:0000313" key="3">
    <source>
        <dbReference type="Proteomes" id="UP000215383"/>
    </source>
</evidence>
<feature type="signal peptide" evidence="1">
    <location>
        <begin position="1"/>
        <end position="23"/>
    </location>
</feature>
<gene>
    <name evidence="2" type="ORF">SAMEA4364220_00052</name>
</gene>
<evidence type="ECO:0000313" key="2">
    <source>
        <dbReference type="EMBL" id="SNU93665.1"/>
    </source>
</evidence>
<reference evidence="2 3" key="1">
    <citation type="submission" date="2017-06" db="EMBL/GenBank/DDBJ databases">
        <authorList>
            <consortium name="Pathogen Informatics"/>
        </authorList>
    </citation>
    <scope>NUCLEOTIDE SEQUENCE [LARGE SCALE GENOMIC DNA]</scope>
    <source>
        <strain evidence="2 3">NCTC10570</strain>
    </source>
</reference>
<dbReference type="RefSeq" id="WP_051177572.1">
    <property type="nucleotide sequence ID" value="NZ_CALXYH010000004.1"/>
</dbReference>
<dbReference type="InterPro" id="IPR038643">
    <property type="entry name" value="PliI_sf"/>
</dbReference>
<protein>
    <recommendedName>
        <fullName evidence="4">FG-GAP repeat</fullName>
    </recommendedName>
</protein>
<name>A0A239T7G1_9FIRM</name>
<dbReference type="eggNOG" id="COG4461">
    <property type="taxonomic scope" value="Bacteria"/>
</dbReference>
<accession>A0A239T7G1</accession>
<keyword evidence="1" id="KW-0732">Signal</keyword>
<dbReference type="EMBL" id="LT906446">
    <property type="protein sequence ID" value="SNU93665.1"/>
    <property type="molecule type" value="Genomic_DNA"/>
</dbReference>
<dbReference type="AlphaFoldDB" id="A0A239T7G1"/>
<sequence length="201" mass="22621">MFKLVKLLVMVCCFVAISGLNLAVSFAQNPNFNQVLYWDNYSFSIKEDGDKLIIKPKNLAIVNRKEVHDIVGYTVNDVQIADLNDDGYPEVLVYLTNDGSGSYGNLIGYSSNNGKSMSQIALSPIEDMKALAKYYRGHDYMQVKGNVFTRTFPLYLEDDINANPTGGICEIQYKLVDGEACRILKPVKYTIYNIVDEKVMK</sequence>
<dbReference type="Gene3D" id="2.40.128.460">
    <property type="entry name" value="Periplasmic lysozyme inhibitor of I-type lysozyme"/>
    <property type="match status" value="1"/>
</dbReference>
<evidence type="ECO:0000256" key="1">
    <source>
        <dbReference type="SAM" id="SignalP"/>
    </source>
</evidence>
<keyword evidence="3" id="KW-1185">Reference proteome</keyword>
<feature type="chain" id="PRO_5038334887" description="FG-GAP repeat" evidence="1">
    <location>
        <begin position="24"/>
        <end position="201"/>
    </location>
</feature>
<dbReference type="GeneID" id="78506099"/>